<reference evidence="2" key="2">
    <citation type="submission" date="2023-07" db="EMBL/GenBank/DDBJ databases">
        <authorList>
            <person name="Shen H."/>
        </authorList>
    </citation>
    <scope>NUCLEOTIDE SEQUENCE</scope>
    <source>
        <strain evidence="2">TNR-22</strain>
    </source>
</reference>
<dbReference type="PANTHER" id="PTHR42895">
    <property type="entry name" value="IRON-SULFUR CLUSTER-BINDING PROTEIN-RELATED"/>
    <property type="match status" value="1"/>
</dbReference>
<evidence type="ECO:0000313" key="2">
    <source>
        <dbReference type="EMBL" id="MDO6963325.1"/>
    </source>
</evidence>
<dbReference type="RefSeq" id="WP_304375241.1">
    <property type="nucleotide sequence ID" value="NZ_JAUOZU010000005.1"/>
</dbReference>
<dbReference type="Gene3D" id="3.10.20.30">
    <property type="match status" value="1"/>
</dbReference>
<dbReference type="InterPro" id="IPR052911">
    <property type="entry name" value="Corrinoid_activation_enz"/>
</dbReference>
<dbReference type="InterPro" id="IPR041414">
    <property type="entry name" value="Raco-like_middle"/>
</dbReference>
<dbReference type="PROSITE" id="PS51085">
    <property type="entry name" value="2FE2S_FER_2"/>
    <property type="match status" value="1"/>
</dbReference>
<evidence type="ECO:0000259" key="1">
    <source>
        <dbReference type="PROSITE" id="PS51085"/>
    </source>
</evidence>
<dbReference type="PANTHER" id="PTHR42895:SF1">
    <property type="entry name" value="IRON-SULFUR CLUSTER PROTEIN"/>
    <property type="match status" value="1"/>
</dbReference>
<organism evidence="2 3">
    <name type="scientific">Rhizobium alvei</name>
    <dbReference type="NCBI Taxonomy" id="1132659"/>
    <lineage>
        <taxon>Bacteria</taxon>
        <taxon>Pseudomonadati</taxon>
        <taxon>Pseudomonadota</taxon>
        <taxon>Alphaproteobacteria</taxon>
        <taxon>Hyphomicrobiales</taxon>
        <taxon>Rhizobiaceae</taxon>
        <taxon>Rhizobium/Agrobacterium group</taxon>
        <taxon>Rhizobium</taxon>
    </lineage>
</organism>
<dbReference type="Pfam" id="PF14574">
    <property type="entry name" value="RACo_C_ter"/>
    <property type="match status" value="1"/>
</dbReference>
<dbReference type="InterPro" id="IPR027980">
    <property type="entry name" value="RACo_C"/>
</dbReference>
<dbReference type="Gene3D" id="3.10.20.880">
    <property type="match status" value="1"/>
</dbReference>
<comment type="caution">
    <text evidence="2">The sequence shown here is derived from an EMBL/GenBank/DDBJ whole genome shotgun (WGS) entry which is preliminary data.</text>
</comment>
<gene>
    <name evidence="2" type="ORF">Q4481_05105</name>
</gene>
<reference evidence="2" key="1">
    <citation type="journal article" date="2015" name="Int. J. Syst. Evol. Microbiol.">
        <title>Rhizobium alvei sp. nov., isolated from a freshwater river.</title>
        <authorList>
            <person name="Sheu S.Y."/>
            <person name="Huang H.W."/>
            <person name="Young C.C."/>
            <person name="Chen W.M."/>
        </authorList>
    </citation>
    <scope>NUCLEOTIDE SEQUENCE</scope>
    <source>
        <strain evidence="2">TNR-22</strain>
    </source>
</reference>
<dbReference type="InterPro" id="IPR042259">
    <property type="entry name" value="Raco-like_middle_sf"/>
</dbReference>
<evidence type="ECO:0000313" key="3">
    <source>
        <dbReference type="Proteomes" id="UP001174932"/>
    </source>
</evidence>
<dbReference type="Proteomes" id="UP001174932">
    <property type="component" value="Unassembled WGS sequence"/>
</dbReference>
<dbReference type="InterPro" id="IPR036010">
    <property type="entry name" value="2Fe-2S_ferredoxin-like_sf"/>
</dbReference>
<dbReference type="CDD" id="cd00207">
    <property type="entry name" value="fer2"/>
    <property type="match status" value="1"/>
</dbReference>
<accession>A0ABT8YJA0</accession>
<dbReference type="Pfam" id="PF17651">
    <property type="entry name" value="Raco_middle"/>
    <property type="match status" value="1"/>
</dbReference>
<dbReference type="Pfam" id="PF00111">
    <property type="entry name" value="Fer2"/>
    <property type="match status" value="1"/>
</dbReference>
<dbReference type="InterPro" id="IPR001041">
    <property type="entry name" value="2Fe-2S_ferredoxin-type"/>
</dbReference>
<keyword evidence="3" id="KW-1185">Reference proteome</keyword>
<protein>
    <submittedName>
        <fullName evidence="2">ASKHA domain-containing protein</fullName>
    </submittedName>
</protein>
<name>A0ABT8YJA0_9HYPH</name>
<dbReference type="SUPFAM" id="SSF54292">
    <property type="entry name" value="2Fe-2S ferredoxin-like"/>
    <property type="match status" value="1"/>
</dbReference>
<feature type="domain" description="2Fe-2S ferredoxin-type" evidence="1">
    <location>
        <begin position="9"/>
        <end position="113"/>
    </location>
</feature>
<dbReference type="InterPro" id="IPR012675">
    <property type="entry name" value="Beta-grasp_dom_sf"/>
</dbReference>
<dbReference type="Gene3D" id="3.30.420.480">
    <property type="entry name" value="Domain of unknown function (DUF4445)"/>
    <property type="match status" value="1"/>
</dbReference>
<sequence>MTEASQKDPLVLFMPSGKRGRFPVGTTVIEAARQLGVYVESVCGGRATCGRCQIEVQEGNFAKHGITSSNDHISPIGAKEERYDRVRGLPEGRRLSCSATIEGDLVIDVPQDTVVNAQVVRKAATDRVIERNAAVQLCYVEVDQPDMHKPLGDLDRLKVMLEKDWGWKDLLIAPHLIPQVQSILRKGEWGVTAAIHRDMDSSRPFIVGLWPGLKNEAYGIACDIGSTTIAMHLVSLLSGRIVGSSGTSNPQIRFGEDLMSRVSYVMMNPDGREAMTKAVREAVNGLIGKVCEEGGVDRHDILDSVFVANPIMHHLFLGIDPTELGQAPFALAVSGALQYWAHELDIDVNRGARCYMLPCIAGHVGADAAGATLSEGPYRQDKMMLLVDVGTNAEIVLGNSARVVAASSPTGPAFEGAEISCGQRAAPGAIERVRIDPVTLEPKYHVIGIEKWSDEEGFEEDAAKVGVTGICGSAIIEVVAEMYLSGIISEDGVVDGAMAEKSHRIIQNGRTFSYLLRDGEQKITVTQNDIRAIQLAKAALYAGIKLLMEKQGVDRVDTIRFAGAFGSFIDPKYAMVLGLIPDCELAEVKAVGNAAGTGALMALLNRDHRREIEATVKNIEKIETALEPHFQQLFIDAMALPNKVDPFPELAKVVTLPERKVIVAGGDEGGGRRRRRDRG</sequence>
<dbReference type="InterPro" id="IPR040506">
    <property type="entry name" value="RACo_linker"/>
</dbReference>
<dbReference type="EMBL" id="JAUOZU010000005">
    <property type="protein sequence ID" value="MDO6963325.1"/>
    <property type="molecule type" value="Genomic_DNA"/>
</dbReference>
<dbReference type="Pfam" id="PF17650">
    <property type="entry name" value="RACo_linker"/>
    <property type="match status" value="1"/>
</dbReference>
<proteinExistence type="predicted"/>